<proteinExistence type="predicted"/>
<accession>G5SUU3</accession>
<gene>
    <name evidence="1" type="ORF">HMPREF9441_03158</name>
</gene>
<comment type="caution">
    <text evidence="1">The sequence shown here is derived from an EMBL/GenBank/DDBJ whole genome shotgun (WGS) entry which is preliminary data.</text>
</comment>
<name>G5SUU3_9BACT</name>
<keyword evidence="2" id="KW-1185">Reference proteome</keyword>
<dbReference type="AlphaFoldDB" id="G5SUU3"/>
<dbReference type="EMBL" id="AFFY01000047">
    <property type="protein sequence ID" value="EHG99010.1"/>
    <property type="molecule type" value="Genomic_DNA"/>
</dbReference>
<dbReference type="HOGENOM" id="CLU_2881792_0_0_10"/>
<reference evidence="1 2" key="1">
    <citation type="submission" date="2011-03" db="EMBL/GenBank/DDBJ databases">
        <authorList>
            <person name="Weinstock G."/>
            <person name="Sodergren E."/>
            <person name="Clifton S."/>
            <person name="Fulton L."/>
            <person name="Fulton B."/>
            <person name="Courtney L."/>
            <person name="Fronick C."/>
            <person name="Harrison M."/>
            <person name="Strong C."/>
            <person name="Farmer C."/>
            <person name="Delahaunty K."/>
            <person name="Markovic C."/>
            <person name="Hall O."/>
            <person name="Minx P."/>
            <person name="Tomlinson C."/>
            <person name="Mitreva M."/>
            <person name="Hou S."/>
            <person name="Chen J."/>
            <person name="Wollam A."/>
            <person name="Pepin K.H."/>
            <person name="Johnson M."/>
            <person name="Bhonagiri V."/>
            <person name="Zhang X."/>
            <person name="Suruliraj S."/>
            <person name="Warren W."/>
            <person name="Chinwalla A."/>
            <person name="Mardis E.R."/>
            <person name="Wilson R.K."/>
        </authorList>
    </citation>
    <scope>NUCLEOTIDE SEQUENCE [LARGE SCALE GENOMIC DNA]</scope>
    <source>
        <strain evidence="1 2">YIT 11840</strain>
    </source>
</reference>
<organism evidence="1 2">
    <name type="scientific">Paraprevotella clara YIT 11840</name>
    <dbReference type="NCBI Taxonomy" id="762968"/>
    <lineage>
        <taxon>Bacteria</taxon>
        <taxon>Pseudomonadati</taxon>
        <taxon>Bacteroidota</taxon>
        <taxon>Bacteroidia</taxon>
        <taxon>Bacteroidales</taxon>
        <taxon>Prevotellaceae</taxon>
        <taxon>Paraprevotella</taxon>
    </lineage>
</organism>
<sequence>MPFGHPFFVIHFFIELHFESAKMSVIMSLGLVFRERVQACAKIMDSRAFCLGQYVTDKKPDHA</sequence>
<evidence type="ECO:0000313" key="2">
    <source>
        <dbReference type="Proteomes" id="UP000003598"/>
    </source>
</evidence>
<dbReference type="STRING" id="762968.HMPREF9441_03158"/>
<dbReference type="Proteomes" id="UP000003598">
    <property type="component" value="Unassembled WGS sequence"/>
</dbReference>
<protein>
    <submittedName>
        <fullName evidence="1">Uncharacterized protein</fullName>
    </submittedName>
</protein>
<evidence type="ECO:0000313" key="1">
    <source>
        <dbReference type="EMBL" id="EHG99010.1"/>
    </source>
</evidence>